<feature type="domain" description="Glycosyl transferase family 1" evidence="3">
    <location>
        <begin position="210"/>
        <end position="360"/>
    </location>
</feature>
<dbReference type="EMBL" id="CP147407">
    <property type="protein sequence ID" value="WXB96685.1"/>
    <property type="molecule type" value="Genomic_DNA"/>
</dbReference>
<dbReference type="RefSeq" id="WP_338778805.1">
    <property type="nucleotide sequence ID" value="NZ_CP147407.1"/>
</dbReference>
<dbReference type="PANTHER" id="PTHR12526:SF629">
    <property type="entry name" value="TEICHURONIC ACID BIOSYNTHESIS GLYCOSYLTRANSFERASE TUAH-RELATED"/>
    <property type="match status" value="1"/>
</dbReference>
<dbReference type="Proteomes" id="UP001377337">
    <property type="component" value="Chromosome"/>
</dbReference>
<accession>A0ABZ2NGB5</accession>
<evidence type="ECO:0000313" key="5">
    <source>
        <dbReference type="Proteomes" id="UP001377337"/>
    </source>
</evidence>
<dbReference type="Pfam" id="PF00534">
    <property type="entry name" value="Glycos_transf_1"/>
    <property type="match status" value="1"/>
</dbReference>
<dbReference type="PANTHER" id="PTHR12526">
    <property type="entry name" value="GLYCOSYLTRANSFERASE"/>
    <property type="match status" value="1"/>
</dbReference>
<name>A0ABZ2NGB5_9BACI</name>
<sequence length="393" mass="45531">MKLLYIGYAIPKDICDHQRGASVAGNNMQIGVVQELKKKFKDDMEILTIYPTAPYPKVKKLWVRKKQLRISDNCYVKCVSYLNIPIVKQIWQVFSVYVAARKFISNNKQTKILTFNAFPAIGLPVKYLSEKYNCETICLLADLPIDMEKRNIISKFLRILMDKLTEISIKNFDKLIVLNQRAIKEYAPETPYIIVDGGFSPKENKCEKEEKRIYEQSGEVILLFSGSLVEYNGIRQLIESMKYVYNNVKLYIYGDGPLRRYVMDQCITYSNIEYKGKVPNEEMIKIQKKVYMLINPRPKDDPISLVTFPSKIFEYMLSGTPVLTTKLNGLTKAYLEHISILDDENAEKMGESINKALKVPYNELMSKAAFGKEFILKEKNWGKQSKKIFNFIK</sequence>
<evidence type="ECO:0000313" key="4">
    <source>
        <dbReference type="EMBL" id="WXB96685.1"/>
    </source>
</evidence>
<dbReference type="SUPFAM" id="SSF53756">
    <property type="entry name" value="UDP-Glycosyltransferase/glycogen phosphorylase"/>
    <property type="match status" value="1"/>
</dbReference>
<reference evidence="4 5" key="1">
    <citation type="submission" date="2024-02" db="EMBL/GenBank/DDBJ databases">
        <title>Seven novel Bacillus-like species.</title>
        <authorList>
            <person name="Liu G."/>
        </authorList>
    </citation>
    <scope>NUCLEOTIDE SEQUENCE [LARGE SCALE GENOMIC DNA]</scope>
    <source>
        <strain evidence="4 5">FJAT-52054</strain>
    </source>
</reference>
<dbReference type="GO" id="GO:0016757">
    <property type="term" value="F:glycosyltransferase activity"/>
    <property type="evidence" value="ECO:0007669"/>
    <property type="project" value="UniProtKB-KW"/>
</dbReference>
<keyword evidence="2 4" id="KW-0808">Transferase</keyword>
<protein>
    <submittedName>
        <fullName evidence="4">Glycosyltransferase</fullName>
        <ecNumber evidence="4">2.4.-.-</ecNumber>
    </submittedName>
</protein>
<evidence type="ECO:0000259" key="3">
    <source>
        <dbReference type="Pfam" id="PF00534"/>
    </source>
</evidence>
<evidence type="ECO:0000256" key="2">
    <source>
        <dbReference type="ARBA" id="ARBA00022679"/>
    </source>
</evidence>
<evidence type="ECO:0000256" key="1">
    <source>
        <dbReference type="ARBA" id="ARBA00022676"/>
    </source>
</evidence>
<proteinExistence type="predicted"/>
<organism evidence="4 5">
    <name type="scientific">Metabacillus sediminis</name>
    <dbReference type="NCBI Taxonomy" id="3117746"/>
    <lineage>
        <taxon>Bacteria</taxon>
        <taxon>Bacillati</taxon>
        <taxon>Bacillota</taxon>
        <taxon>Bacilli</taxon>
        <taxon>Bacillales</taxon>
        <taxon>Bacillaceae</taxon>
        <taxon>Metabacillus</taxon>
    </lineage>
</organism>
<gene>
    <name evidence="4" type="ORF">WCV65_19470</name>
</gene>
<dbReference type="Gene3D" id="3.40.50.2000">
    <property type="entry name" value="Glycogen Phosphorylase B"/>
    <property type="match status" value="1"/>
</dbReference>
<dbReference type="EC" id="2.4.-.-" evidence="4"/>
<keyword evidence="1 4" id="KW-0328">Glycosyltransferase</keyword>
<keyword evidence="5" id="KW-1185">Reference proteome</keyword>
<dbReference type="InterPro" id="IPR001296">
    <property type="entry name" value="Glyco_trans_1"/>
</dbReference>